<dbReference type="InterPro" id="IPR003718">
    <property type="entry name" value="OsmC/Ohr_fam"/>
</dbReference>
<sequence length="156" mass="16163">MFTPVARTVLATSRNVSGRRSIMTLNSVKYSATAKAQGAGRNGTVASNGLQLNLATPKELGGSGNGENPEQLFAMGYSACLLGAIQAVARQQGKKADNAVVHATVKIGEPNGMKGFGLAVDIKVEGVDEELVKAGHEFCPYSRALSQGIEVNVSTA</sequence>
<dbReference type="GO" id="GO:0006979">
    <property type="term" value="P:response to oxidative stress"/>
    <property type="evidence" value="ECO:0007669"/>
    <property type="project" value="InterPro"/>
</dbReference>
<dbReference type="InterPro" id="IPR036102">
    <property type="entry name" value="OsmC/Ohrsf"/>
</dbReference>
<dbReference type="Gene3D" id="3.30.300.20">
    <property type="match status" value="1"/>
</dbReference>
<name>A0A8H5BSP5_9AGAR</name>
<dbReference type="Gene3D" id="2.20.25.10">
    <property type="match status" value="1"/>
</dbReference>
<accession>A0A8H5BSP5</accession>
<dbReference type="EMBL" id="JAACJJ010000003">
    <property type="protein sequence ID" value="KAF5328608.1"/>
    <property type="molecule type" value="Genomic_DNA"/>
</dbReference>
<dbReference type="PANTHER" id="PTHR33797:SF2">
    <property type="entry name" value="ORGANIC HYDROPEROXIDE RESISTANCE PROTEIN-LIKE"/>
    <property type="match status" value="1"/>
</dbReference>
<dbReference type="OrthoDB" id="60422at2759"/>
<dbReference type="AlphaFoldDB" id="A0A8H5BSP5"/>
<keyword evidence="3" id="KW-1185">Reference proteome</keyword>
<evidence type="ECO:0008006" key="4">
    <source>
        <dbReference type="Google" id="ProtNLM"/>
    </source>
</evidence>
<dbReference type="PANTHER" id="PTHR33797">
    <property type="entry name" value="ORGANIC HYDROPEROXIDE RESISTANCE PROTEIN-LIKE"/>
    <property type="match status" value="1"/>
</dbReference>
<dbReference type="InterPro" id="IPR015946">
    <property type="entry name" value="KH_dom-like_a/b"/>
</dbReference>
<comment type="caution">
    <text evidence="2">The sequence shown here is derived from an EMBL/GenBank/DDBJ whole genome shotgun (WGS) entry which is preliminary data.</text>
</comment>
<dbReference type="SUPFAM" id="SSF82784">
    <property type="entry name" value="OsmC-like"/>
    <property type="match status" value="1"/>
</dbReference>
<comment type="similarity">
    <text evidence="1">Belongs to the OsmC/Ohr family.</text>
</comment>
<dbReference type="Pfam" id="PF02566">
    <property type="entry name" value="OsmC"/>
    <property type="match status" value="1"/>
</dbReference>
<protein>
    <recommendedName>
        <fullName evidence="4">Organic hydroperoxide resistance protein</fullName>
    </recommendedName>
</protein>
<dbReference type="NCBIfam" id="TIGR03561">
    <property type="entry name" value="organ_hyd_perox"/>
    <property type="match status" value="1"/>
</dbReference>
<gene>
    <name evidence="2" type="ORF">D9619_011575</name>
</gene>
<dbReference type="InterPro" id="IPR019953">
    <property type="entry name" value="OHR"/>
</dbReference>
<evidence type="ECO:0000313" key="3">
    <source>
        <dbReference type="Proteomes" id="UP000567179"/>
    </source>
</evidence>
<organism evidence="2 3">
    <name type="scientific">Psilocybe cf. subviscida</name>
    <dbReference type="NCBI Taxonomy" id="2480587"/>
    <lineage>
        <taxon>Eukaryota</taxon>
        <taxon>Fungi</taxon>
        <taxon>Dikarya</taxon>
        <taxon>Basidiomycota</taxon>
        <taxon>Agaricomycotina</taxon>
        <taxon>Agaricomycetes</taxon>
        <taxon>Agaricomycetidae</taxon>
        <taxon>Agaricales</taxon>
        <taxon>Agaricineae</taxon>
        <taxon>Strophariaceae</taxon>
        <taxon>Psilocybe</taxon>
    </lineage>
</organism>
<dbReference type="Proteomes" id="UP000567179">
    <property type="component" value="Unassembled WGS sequence"/>
</dbReference>
<reference evidence="2 3" key="1">
    <citation type="journal article" date="2020" name="ISME J.">
        <title>Uncovering the hidden diversity of litter-decomposition mechanisms in mushroom-forming fungi.</title>
        <authorList>
            <person name="Floudas D."/>
            <person name="Bentzer J."/>
            <person name="Ahren D."/>
            <person name="Johansson T."/>
            <person name="Persson P."/>
            <person name="Tunlid A."/>
        </authorList>
    </citation>
    <scope>NUCLEOTIDE SEQUENCE [LARGE SCALE GENOMIC DNA]</scope>
    <source>
        <strain evidence="2 3">CBS 101986</strain>
    </source>
</reference>
<proteinExistence type="inferred from homology"/>
<evidence type="ECO:0000256" key="1">
    <source>
        <dbReference type="ARBA" id="ARBA00007378"/>
    </source>
</evidence>
<evidence type="ECO:0000313" key="2">
    <source>
        <dbReference type="EMBL" id="KAF5328608.1"/>
    </source>
</evidence>